<dbReference type="SUPFAM" id="SSF55811">
    <property type="entry name" value="Nudix"/>
    <property type="match status" value="1"/>
</dbReference>
<comment type="caution">
    <text evidence="3">The sequence shown here is derived from an EMBL/GenBank/DDBJ whole genome shotgun (WGS) entry which is preliminary data.</text>
</comment>
<dbReference type="InterPro" id="IPR036390">
    <property type="entry name" value="WH_DNA-bd_sf"/>
</dbReference>
<accession>A0ABV4QGX5</accession>
<dbReference type="InterPro" id="IPR054105">
    <property type="entry name" value="WHD_NrtR"/>
</dbReference>
<protein>
    <submittedName>
        <fullName evidence="3">NUDIX domain-containing protein</fullName>
    </submittedName>
</protein>
<evidence type="ECO:0000259" key="2">
    <source>
        <dbReference type="PROSITE" id="PS51462"/>
    </source>
</evidence>
<evidence type="ECO:0000256" key="1">
    <source>
        <dbReference type="ARBA" id="ARBA00022801"/>
    </source>
</evidence>
<dbReference type="Pfam" id="PF21906">
    <property type="entry name" value="WHD_NrtR"/>
    <property type="match status" value="1"/>
</dbReference>
<dbReference type="Gene3D" id="1.10.10.10">
    <property type="entry name" value="Winged helix-like DNA-binding domain superfamily/Winged helix DNA-binding domain"/>
    <property type="match status" value="1"/>
</dbReference>
<dbReference type="PROSITE" id="PS00893">
    <property type="entry name" value="NUDIX_BOX"/>
    <property type="match status" value="1"/>
</dbReference>
<dbReference type="PANTHER" id="PTHR43736">
    <property type="entry name" value="ADP-RIBOSE PYROPHOSPHATASE"/>
    <property type="match status" value="1"/>
</dbReference>
<dbReference type="Proteomes" id="UP001569963">
    <property type="component" value="Unassembled WGS sequence"/>
</dbReference>
<dbReference type="InterPro" id="IPR020084">
    <property type="entry name" value="NUDIX_hydrolase_CS"/>
</dbReference>
<reference evidence="3 4" key="1">
    <citation type="submission" date="2023-11" db="EMBL/GenBank/DDBJ databases">
        <title>Actinomadura monticuli sp. nov., isolated from volcanic ash.</title>
        <authorList>
            <person name="Lee S.D."/>
            <person name="Yang H."/>
            <person name="Kim I.S."/>
        </authorList>
    </citation>
    <scope>NUCLEOTIDE SEQUENCE [LARGE SCALE GENOMIC DNA]</scope>
    <source>
        <strain evidence="3 4">DLS-62</strain>
    </source>
</reference>
<dbReference type="SUPFAM" id="SSF46785">
    <property type="entry name" value="Winged helix' DNA-binding domain"/>
    <property type="match status" value="1"/>
</dbReference>
<keyword evidence="1" id="KW-0378">Hydrolase</keyword>
<organism evidence="3 4">
    <name type="scientific">Actinomadura monticuli</name>
    <dbReference type="NCBI Taxonomy" id="3097367"/>
    <lineage>
        <taxon>Bacteria</taxon>
        <taxon>Bacillati</taxon>
        <taxon>Actinomycetota</taxon>
        <taxon>Actinomycetes</taxon>
        <taxon>Streptosporangiales</taxon>
        <taxon>Thermomonosporaceae</taxon>
        <taxon>Actinomadura</taxon>
    </lineage>
</organism>
<dbReference type="InterPro" id="IPR015797">
    <property type="entry name" value="NUDIX_hydrolase-like_dom_sf"/>
</dbReference>
<keyword evidence="4" id="KW-1185">Reference proteome</keyword>
<dbReference type="InterPro" id="IPR036388">
    <property type="entry name" value="WH-like_DNA-bd_sf"/>
</dbReference>
<dbReference type="InterPro" id="IPR000086">
    <property type="entry name" value="NUDIX_hydrolase_dom"/>
</dbReference>
<dbReference type="EMBL" id="JAXCEI010000010">
    <property type="protein sequence ID" value="MFA1541812.1"/>
    <property type="molecule type" value="Genomic_DNA"/>
</dbReference>
<dbReference type="PROSITE" id="PS51462">
    <property type="entry name" value="NUDIX"/>
    <property type="match status" value="1"/>
</dbReference>
<feature type="domain" description="Nudix hydrolase" evidence="2">
    <location>
        <begin position="13"/>
        <end position="145"/>
    </location>
</feature>
<evidence type="ECO:0000313" key="4">
    <source>
        <dbReference type="Proteomes" id="UP001569963"/>
    </source>
</evidence>
<gene>
    <name evidence="3" type="ORF">SM611_23025</name>
</gene>
<dbReference type="CDD" id="cd18873">
    <property type="entry name" value="NUDIX_NadM_like"/>
    <property type="match status" value="1"/>
</dbReference>
<dbReference type="Pfam" id="PF00293">
    <property type="entry name" value="NUDIX"/>
    <property type="match status" value="1"/>
</dbReference>
<dbReference type="Gene3D" id="3.90.79.10">
    <property type="entry name" value="Nucleoside Triphosphate Pyrophosphohydrolase"/>
    <property type="match status" value="1"/>
</dbReference>
<evidence type="ECO:0000313" key="3">
    <source>
        <dbReference type="EMBL" id="MFA1541812.1"/>
    </source>
</evidence>
<sequence>MSTTGTRPPHAAPRVAVDLVILTVRESRLQLLLIERGKQPYLGRPALPGGFLRGHEKLDDAARRELHEETGLNGSRLHLEQVHAYSRPDRDPRGHVISVAYLAIAPSLSEPVAGSDARRARWTPLEQVTSAPDALAFDHAQIIADAVERARSKLEYTTLATAFCADEFTISELRQVYEVVWGRSLDERNFSRKIRRTEGFVVPTGAKRRPETGRPATLYRGGPAKTLYPPVLRAGIDGDLR</sequence>
<proteinExistence type="predicted"/>
<dbReference type="RefSeq" id="WP_371951969.1">
    <property type="nucleotide sequence ID" value="NZ_JAXCEI010000010.1"/>
</dbReference>
<dbReference type="PANTHER" id="PTHR43736:SF4">
    <property type="entry name" value="SLR1690 PROTEIN"/>
    <property type="match status" value="1"/>
</dbReference>
<name>A0ABV4QGX5_9ACTN</name>